<proteinExistence type="predicted"/>
<comment type="caution">
    <text evidence="2">The sequence shown here is derived from an EMBL/GenBank/DDBJ whole genome shotgun (WGS) entry which is preliminary data.</text>
</comment>
<dbReference type="SUPFAM" id="SSF55729">
    <property type="entry name" value="Acyl-CoA N-acyltransferases (Nat)"/>
    <property type="match status" value="1"/>
</dbReference>
<protein>
    <submittedName>
        <fullName evidence="2">GNAT family N-acetyltransferase</fullName>
    </submittedName>
</protein>
<dbReference type="Gene3D" id="3.40.630.30">
    <property type="match status" value="1"/>
</dbReference>
<name>A0ABR6ZYR2_9BURK</name>
<dbReference type="EMBL" id="JACOGF010000022">
    <property type="protein sequence ID" value="MBC3920982.1"/>
    <property type="molecule type" value="Genomic_DNA"/>
</dbReference>
<evidence type="ECO:0000259" key="1">
    <source>
        <dbReference type="PROSITE" id="PS51186"/>
    </source>
</evidence>
<reference evidence="2 3" key="1">
    <citation type="submission" date="2020-08" db="EMBL/GenBank/DDBJ databases">
        <title>Novel species isolated from subtropical streams in China.</title>
        <authorList>
            <person name="Lu H."/>
        </authorList>
    </citation>
    <scope>NUCLEOTIDE SEQUENCE [LARGE SCALE GENOMIC DNA]</scope>
    <source>
        <strain evidence="2 3">CY18W</strain>
    </source>
</reference>
<gene>
    <name evidence="2" type="ORF">H8L32_26195</name>
</gene>
<organism evidence="2 3">
    <name type="scientific">Undibacterium hunanense</name>
    <dbReference type="NCBI Taxonomy" id="2762292"/>
    <lineage>
        <taxon>Bacteria</taxon>
        <taxon>Pseudomonadati</taxon>
        <taxon>Pseudomonadota</taxon>
        <taxon>Betaproteobacteria</taxon>
        <taxon>Burkholderiales</taxon>
        <taxon>Oxalobacteraceae</taxon>
        <taxon>Undibacterium</taxon>
    </lineage>
</organism>
<accession>A0ABR6ZYR2</accession>
<keyword evidence="3" id="KW-1185">Reference proteome</keyword>
<dbReference type="InterPro" id="IPR000182">
    <property type="entry name" value="GNAT_dom"/>
</dbReference>
<dbReference type="Pfam" id="PF00583">
    <property type="entry name" value="Acetyltransf_1"/>
    <property type="match status" value="1"/>
</dbReference>
<dbReference type="CDD" id="cd04301">
    <property type="entry name" value="NAT_SF"/>
    <property type="match status" value="1"/>
</dbReference>
<dbReference type="RefSeq" id="WP_186950817.1">
    <property type="nucleotide sequence ID" value="NZ_JACOGF010000022.1"/>
</dbReference>
<dbReference type="PROSITE" id="PS51186">
    <property type="entry name" value="GNAT"/>
    <property type="match status" value="1"/>
</dbReference>
<dbReference type="InterPro" id="IPR016181">
    <property type="entry name" value="Acyl_CoA_acyltransferase"/>
</dbReference>
<dbReference type="Proteomes" id="UP000650424">
    <property type="component" value="Unassembled WGS sequence"/>
</dbReference>
<evidence type="ECO:0000313" key="2">
    <source>
        <dbReference type="EMBL" id="MBC3920982.1"/>
    </source>
</evidence>
<sequence>MYKLTGGCQLRAPGEDDQVFLDALYASRRPDLQQLPVDPVVVAQMIKMQQHVQMAGIRQHFPDAQHWIVEQAGQPAGRVIIDAGTNDLRLVDIAIAPEAQRQGIARSVLLAMQEEATAQNLSVSLAVELSNHAARALYLQMGFLVQSTDGLFEQMHWHGGAGVVDVRHVLDVGDVDDVDGIQMEQRDVTA</sequence>
<feature type="domain" description="N-acetyltransferase" evidence="1">
    <location>
        <begin position="8"/>
        <end position="173"/>
    </location>
</feature>
<evidence type="ECO:0000313" key="3">
    <source>
        <dbReference type="Proteomes" id="UP000650424"/>
    </source>
</evidence>